<dbReference type="EMBL" id="MHLI01000004">
    <property type="protein sequence ID" value="OGZ06327.1"/>
    <property type="molecule type" value="Genomic_DNA"/>
</dbReference>
<evidence type="ECO:0000313" key="1">
    <source>
        <dbReference type="EMBL" id="OGZ06327.1"/>
    </source>
</evidence>
<sequence length="63" mass="7396">MKINVSLFIKRVYQKTIKQKTLSGLLCFDLLAGYNDIRDNQMFMILRQNKNEQFGMQYGCVEG</sequence>
<accession>A0A1G2CYI4</accession>
<reference evidence="1 2" key="1">
    <citation type="journal article" date="2016" name="Nat. Commun.">
        <title>Thousands of microbial genomes shed light on interconnected biogeochemical processes in an aquifer system.</title>
        <authorList>
            <person name="Anantharaman K."/>
            <person name="Brown C.T."/>
            <person name="Hug L.A."/>
            <person name="Sharon I."/>
            <person name="Castelle C.J."/>
            <person name="Probst A.J."/>
            <person name="Thomas B.C."/>
            <person name="Singh A."/>
            <person name="Wilkins M.J."/>
            <person name="Karaoz U."/>
            <person name="Brodie E.L."/>
            <person name="Williams K.H."/>
            <person name="Hubbard S.S."/>
            <person name="Banfield J.F."/>
        </authorList>
    </citation>
    <scope>NUCLEOTIDE SEQUENCE [LARGE SCALE GENOMIC DNA]</scope>
</reference>
<organism evidence="1 2">
    <name type="scientific">Candidatus Lloydbacteria bacterium RIFCSPHIGHO2_01_FULL_49_22</name>
    <dbReference type="NCBI Taxonomy" id="1798658"/>
    <lineage>
        <taxon>Bacteria</taxon>
        <taxon>Candidatus Lloydiibacteriota</taxon>
    </lineage>
</organism>
<dbReference type="Proteomes" id="UP000177122">
    <property type="component" value="Unassembled WGS sequence"/>
</dbReference>
<evidence type="ECO:0000313" key="2">
    <source>
        <dbReference type="Proteomes" id="UP000177122"/>
    </source>
</evidence>
<gene>
    <name evidence="1" type="ORF">A2845_00825</name>
</gene>
<name>A0A1G2CYI4_9BACT</name>
<comment type="caution">
    <text evidence="1">The sequence shown here is derived from an EMBL/GenBank/DDBJ whole genome shotgun (WGS) entry which is preliminary data.</text>
</comment>
<protein>
    <submittedName>
        <fullName evidence="1">Uncharacterized protein</fullName>
    </submittedName>
</protein>
<dbReference type="AlphaFoldDB" id="A0A1G2CYI4"/>
<proteinExistence type="predicted"/>